<gene>
    <name evidence="4" type="ORF">I316_03569</name>
</gene>
<dbReference type="STRING" id="1296120.A0A1B9GU62"/>
<organism evidence="4 5">
    <name type="scientific">Kwoniella heveanensis BCC8398</name>
    <dbReference type="NCBI Taxonomy" id="1296120"/>
    <lineage>
        <taxon>Eukaryota</taxon>
        <taxon>Fungi</taxon>
        <taxon>Dikarya</taxon>
        <taxon>Basidiomycota</taxon>
        <taxon>Agaricomycotina</taxon>
        <taxon>Tremellomycetes</taxon>
        <taxon>Tremellales</taxon>
        <taxon>Cryptococcaceae</taxon>
        <taxon>Kwoniella</taxon>
    </lineage>
</organism>
<dbReference type="AlphaFoldDB" id="A0A1B9GU62"/>
<dbReference type="InterPro" id="IPR018535">
    <property type="entry name" value="DUF1996"/>
</dbReference>
<dbReference type="PANTHER" id="PTHR43662">
    <property type="match status" value="1"/>
</dbReference>
<name>A0A1B9GU62_9TREE</name>
<dbReference type="OrthoDB" id="74764at2759"/>
<feature type="region of interest" description="Disordered" evidence="1">
    <location>
        <begin position="1"/>
        <end position="143"/>
    </location>
</feature>
<feature type="compositionally biased region" description="Pro residues" evidence="1">
    <location>
        <begin position="47"/>
        <end position="56"/>
    </location>
</feature>
<evidence type="ECO:0000256" key="2">
    <source>
        <dbReference type="SAM" id="Phobius"/>
    </source>
</evidence>
<reference evidence="5" key="2">
    <citation type="submission" date="2013-12" db="EMBL/GenBank/DDBJ databases">
        <title>Evolution of pathogenesis and genome organization in the Tremellales.</title>
        <authorList>
            <person name="Cuomo C."/>
            <person name="Litvintseva A."/>
            <person name="Heitman J."/>
            <person name="Chen Y."/>
            <person name="Sun S."/>
            <person name="Springer D."/>
            <person name="Dromer F."/>
            <person name="Young S."/>
            <person name="Zeng Q."/>
            <person name="Chapman S."/>
            <person name="Gujja S."/>
            <person name="Saif S."/>
            <person name="Birren B."/>
        </authorList>
    </citation>
    <scope>NUCLEOTIDE SEQUENCE [LARGE SCALE GENOMIC DNA]</scope>
    <source>
        <strain evidence="5">BCC8398</strain>
    </source>
</reference>
<evidence type="ECO:0000259" key="3">
    <source>
        <dbReference type="Pfam" id="PF09362"/>
    </source>
</evidence>
<evidence type="ECO:0000313" key="5">
    <source>
        <dbReference type="Proteomes" id="UP000092666"/>
    </source>
</evidence>
<evidence type="ECO:0000256" key="1">
    <source>
        <dbReference type="SAM" id="MobiDB-lite"/>
    </source>
</evidence>
<keyword evidence="2" id="KW-0472">Membrane</keyword>
<reference evidence="4 5" key="1">
    <citation type="submission" date="2013-07" db="EMBL/GenBank/DDBJ databases">
        <title>The Genome Sequence of Cryptococcus heveanensis BCC8398.</title>
        <authorList>
            <consortium name="The Broad Institute Genome Sequencing Platform"/>
            <person name="Cuomo C."/>
            <person name="Litvintseva A."/>
            <person name="Chen Y."/>
            <person name="Heitman J."/>
            <person name="Sun S."/>
            <person name="Springer D."/>
            <person name="Dromer F."/>
            <person name="Young S.K."/>
            <person name="Zeng Q."/>
            <person name="Gargeya S."/>
            <person name="Fitzgerald M."/>
            <person name="Abouelleil A."/>
            <person name="Alvarado L."/>
            <person name="Berlin A.M."/>
            <person name="Chapman S.B."/>
            <person name="Dewar J."/>
            <person name="Goldberg J."/>
            <person name="Griggs A."/>
            <person name="Gujja S."/>
            <person name="Hansen M."/>
            <person name="Howarth C."/>
            <person name="Imamovic A."/>
            <person name="Larimer J."/>
            <person name="McCowan C."/>
            <person name="Murphy C."/>
            <person name="Pearson M."/>
            <person name="Priest M."/>
            <person name="Roberts A."/>
            <person name="Saif S."/>
            <person name="Shea T."/>
            <person name="Sykes S."/>
            <person name="Wortman J."/>
            <person name="Nusbaum C."/>
            <person name="Birren B."/>
        </authorList>
    </citation>
    <scope>NUCLEOTIDE SEQUENCE [LARGE SCALE GENOMIC DNA]</scope>
    <source>
        <strain evidence="4 5">BCC8398</strain>
    </source>
</reference>
<dbReference type="EMBL" id="KV700124">
    <property type="protein sequence ID" value="OCF34528.1"/>
    <property type="molecule type" value="Genomic_DNA"/>
</dbReference>
<evidence type="ECO:0000313" key="4">
    <source>
        <dbReference type="EMBL" id="OCF34528.1"/>
    </source>
</evidence>
<sequence>MSLALPSNNNSKRNSNDPFTTPERSPSSSDSALNEIPSNQRASGSFVPPPLPPRPTPAGKRKPVPSYPANGSLESPVPRSNAPPLPPRGGEGQQRQSQTYTLTAAAPTYVDENIVDQSRLPPPPVTNEKNGNGYGPYPPRKREKWWYPSTTRGRRWWWGILLSLILAIAIVIAVVAVVFTRKHNNSSDSGLDDDDSPDAGNAGVSTGNTAVSGGHPLSIADGGVNIGKPGDIAKFGKYSTDHFVMTTNRSIAVTRLDPIVNPNAPASHLHRIHGSSYFTANLTTATDMQKLANCTTTVVQDDKSAYWVAQLYYQYPNGSMITVPLDRTSLYYFQKAPTGVPIYPFPDNYNIVAGNPMRRAINYTDPEKSAMWWQCYRGNTGADTKNYGFPSTDCAGGLVSAIQFPSCWDGVYAEDADYSSHVAYPTDGTNGYYCPDGEFHKFITLQFETVFATYKLPFNGAGKTTWVLSNGDTSGYGIHADFMNGWKPDVLQSVLDNCRYMNATKEVQGMDHPANCPALNATINMDITYSCQLQTEIVDEPVGQTTPIQYLPGCNGIWNGNETRPACPGDHIEGGYLEMTKPGVWLRNEPYVS</sequence>
<dbReference type="Pfam" id="PF09362">
    <property type="entry name" value="DUF1996"/>
    <property type="match status" value="1"/>
</dbReference>
<proteinExistence type="predicted"/>
<feature type="domain" description="DUF1996" evidence="3">
    <location>
        <begin position="257"/>
        <end position="486"/>
    </location>
</feature>
<keyword evidence="5" id="KW-1185">Reference proteome</keyword>
<feature type="transmembrane region" description="Helical" evidence="2">
    <location>
        <begin position="156"/>
        <end position="179"/>
    </location>
</feature>
<keyword evidence="2" id="KW-0812">Transmembrane</keyword>
<protein>
    <recommendedName>
        <fullName evidence="3">DUF1996 domain-containing protein</fullName>
    </recommendedName>
</protein>
<feature type="compositionally biased region" description="Polar residues" evidence="1">
    <location>
        <begin position="93"/>
        <end position="102"/>
    </location>
</feature>
<dbReference type="Proteomes" id="UP000092666">
    <property type="component" value="Unassembled WGS sequence"/>
</dbReference>
<keyword evidence="2" id="KW-1133">Transmembrane helix</keyword>
<dbReference type="PANTHER" id="PTHR43662:SF3">
    <property type="entry name" value="DOMAIN PROTEIN, PUTATIVE (AFU_ORTHOLOGUE AFUA_6G11970)-RELATED"/>
    <property type="match status" value="1"/>
</dbReference>
<feature type="compositionally biased region" description="Polar residues" evidence="1">
    <location>
        <begin position="1"/>
        <end position="43"/>
    </location>
</feature>
<feature type="region of interest" description="Disordered" evidence="1">
    <location>
        <begin position="185"/>
        <end position="214"/>
    </location>
</feature>
<accession>A0A1B9GU62</accession>